<evidence type="ECO:0000313" key="2">
    <source>
        <dbReference type="Proteomes" id="UP000631114"/>
    </source>
</evidence>
<dbReference type="AlphaFoldDB" id="A0A835IXA2"/>
<reference evidence="1 2" key="1">
    <citation type="submission" date="2020-10" db="EMBL/GenBank/DDBJ databases">
        <title>The Coptis chinensis genome and diversification of protoberbering-type alkaloids.</title>
        <authorList>
            <person name="Wang B."/>
            <person name="Shu S."/>
            <person name="Song C."/>
            <person name="Liu Y."/>
        </authorList>
    </citation>
    <scope>NUCLEOTIDE SEQUENCE [LARGE SCALE GENOMIC DNA]</scope>
    <source>
        <strain evidence="1">HL-2020</strain>
        <tissue evidence="1">Leaf</tissue>
    </source>
</reference>
<dbReference type="OrthoDB" id="347435at2759"/>
<protein>
    <submittedName>
        <fullName evidence="1">Uncharacterized protein</fullName>
    </submittedName>
</protein>
<dbReference type="EMBL" id="JADFTS010000001">
    <property type="protein sequence ID" value="KAF9625191.1"/>
    <property type="molecule type" value="Genomic_DNA"/>
</dbReference>
<evidence type="ECO:0000313" key="1">
    <source>
        <dbReference type="EMBL" id="KAF9625191.1"/>
    </source>
</evidence>
<proteinExistence type="predicted"/>
<feature type="non-terminal residue" evidence="1">
    <location>
        <position position="121"/>
    </location>
</feature>
<dbReference type="InterPro" id="IPR027417">
    <property type="entry name" value="P-loop_NTPase"/>
</dbReference>
<sequence>KSATVSIDDFYLTAEDQAKMREQNPGNTILGGLTKMTKKGMKMKLPRYNKSAYHREGRQSRSFKMARGCIVRRQRLLREEGKPGMYDEEVRDFVSRYFPAYKAYLPALYSEGPLGSDPSIY</sequence>
<organism evidence="1 2">
    <name type="scientific">Coptis chinensis</name>
    <dbReference type="NCBI Taxonomy" id="261450"/>
    <lineage>
        <taxon>Eukaryota</taxon>
        <taxon>Viridiplantae</taxon>
        <taxon>Streptophyta</taxon>
        <taxon>Embryophyta</taxon>
        <taxon>Tracheophyta</taxon>
        <taxon>Spermatophyta</taxon>
        <taxon>Magnoliopsida</taxon>
        <taxon>Ranunculales</taxon>
        <taxon>Ranunculaceae</taxon>
        <taxon>Coptidoideae</taxon>
        <taxon>Coptis</taxon>
    </lineage>
</organism>
<name>A0A835IXA2_9MAGN</name>
<dbReference type="Proteomes" id="UP000631114">
    <property type="component" value="Unassembled WGS sequence"/>
</dbReference>
<gene>
    <name evidence="1" type="ORF">IFM89_020111</name>
</gene>
<comment type="caution">
    <text evidence="1">The sequence shown here is derived from an EMBL/GenBank/DDBJ whole genome shotgun (WGS) entry which is preliminary data.</text>
</comment>
<dbReference type="Gene3D" id="3.40.50.300">
    <property type="entry name" value="P-loop containing nucleotide triphosphate hydrolases"/>
    <property type="match status" value="2"/>
</dbReference>
<keyword evidence="2" id="KW-1185">Reference proteome</keyword>
<accession>A0A835IXA2</accession>